<feature type="compositionally biased region" description="Polar residues" evidence="1">
    <location>
        <begin position="229"/>
        <end position="251"/>
    </location>
</feature>
<feature type="compositionally biased region" description="Basic and acidic residues" evidence="1">
    <location>
        <begin position="210"/>
        <end position="219"/>
    </location>
</feature>
<accession>A0ABY8AR07</accession>
<gene>
    <name evidence="2" type="ORF">PXX05_12215</name>
</gene>
<organism evidence="2 3">
    <name type="scientific">Legionella cardiaca</name>
    <dbReference type="NCBI Taxonomy" id="1071983"/>
    <lineage>
        <taxon>Bacteria</taxon>
        <taxon>Pseudomonadati</taxon>
        <taxon>Pseudomonadota</taxon>
        <taxon>Gammaproteobacteria</taxon>
        <taxon>Legionellales</taxon>
        <taxon>Legionellaceae</taxon>
        <taxon>Legionella</taxon>
    </lineage>
</organism>
<name>A0ABY8AR07_9GAMM</name>
<keyword evidence="3" id="KW-1185">Reference proteome</keyword>
<reference evidence="2 3" key="1">
    <citation type="submission" date="2023-02" db="EMBL/GenBank/DDBJ databases">
        <title>Genome Sequence of L. cardiaca H63T.</title>
        <authorList>
            <person name="Lopez A.E."/>
            <person name="Cianciotto N.P."/>
        </authorList>
    </citation>
    <scope>NUCLEOTIDE SEQUENCE [LARGE SCALE GENOMIC DNA]</scope>
    <source>
        <strain evidence="2 3">H63</strain>
    </source>
</reference>
<dbReference type="InterPro" id="IPR056465">
    <property type="entry name" value="DotY"/>
</dbReference>
<dbReference type="EMBL" id="CP119078">
    <property type="protein sequence ID" value="WED42656.1"/>
    <property type="molecule type" value="Genomic_DNA"/>
</dbReference>
<protein>
    <recommendedName>
        <fullName evidence="4">Substrate of the Dot/Icm secretion system</fullName>
    </recommendedName>
</protein>
<evidence type="ECO:0000256" key="1">
    <source>
        <dbReference type="SAM" id="MobiDB-lite"/>
    </source>
</evidence>
<dbReference type="InterPro" id="IPR049927">
    <property type="entry name" value="DotY_N"/>
</dbReference>
<sequence length="251" mass="27051">MELNTRNTDVRLPDESALVKAKEVATTEEAAFYLVDQLEDKLIAARKLDEGRPALTNVREFAEMVSMQQASNSDLFWSGKAGPLSDFQNFQQHIAEKAAATVAANVDGPLHMDFAIRNPGADLLRGYGEHEPETIQALDKLLNAHLAENQIISKGGKLYAGDENGQIRRDSKGEPILADVEKAVQAVKDAGKKISELVKEAGKEIPVTTKQHEYPKEAPQKAPAAAQAVESTPSATAETTPENQGPTAPSA</sequence>
<dbReference type="RefSeq" id="WP_275088472.1">
    <property type="nucleotide sequence ID" value="NZ_CP119078.1"/>
</dbReference>
<evidence type="ECO:0008006" key="4">
    <source>
        <dbReference type="Google" id="ProtNLM"/>
    </source>
</evidence>
<proteinExistence type="predicted"/>
<evidence type="ECO:0000313" key="3">
    <source>
        <dbReference type="Proteomes" id="UP001222087"/>
    </source>
</evidence>
<evidence type="ECO:0000313" key="2">
    <source>
        <dbReference type="EMBL" id="WED42656.1"/>
    </source>
</evidence>
<dbReference type="CDD" id="cd22643">
    <property type="entry name" value="DotY_NTD"/>
    <property type="match status" value="1"/>
</dbReference>
<dbReference type="Proteomes" id="UP001222087">
    <property type="component" value="Chromosome"/>
</dbReference>
<dbReference type="Pfam" id="PF23131">
    <property type="entry name" value="DotY"/>
    <property type="match status" value="1"/>
</dbReference>
<feature type="region of interest" description="Disordered" evidence="1">
    <location>
        <begin position="201"/>
        <end position="251"/>
    </location>
</feature>